<dbReference type="InterPro" id="IPR003812">
    <property type="entry name" value="Fido"/>
</dbReference>
<evidence type="ECO:0000313" key="6">
    <source>
        <dbReference type="Proteomes" id="UP000005824"/>
    </source>
</evidence>
<dbReference type="Pfam" id="PF13784">
    <property type="entry name" value="Fic_N"/>
    <property type="match status" value="1"/>
</dbReference>
<sequence length="361" mass="40536">MTFDPEEPHNALPLLPPPVELETKAVLKRCVAANKALAELKGTGDLIPNQSVLINVIPLQEAKLSSEIENIVTTQDALFTAALDESRATDLATKEVLRYRTALRRGFETIQAQPLRLHLMEDLCSVLRDEKVSFRGDEEIMIGNPVTKAITYTPPLGPDVIQAKLRNLEDFLLSTEGDLDPLVRMAVAHYQFEAIHPFTDGNGRTGRILNILFLIHAGLLRIPVLYLSRHLIQHKAEYYRLLRGVTERGEWEPWILFLLTGVEETATWTTGRILAVRDLFDETLALCRAKLPSKVYSKELVELIFAQPYSKISFLVEAGIAQRQTASEYLQALEGLGILKGEKRGREVLYRHPALVKVLTA</sequence>
<protein>
    <submittedName>
        <fullName evidence="5">Filamentation induced by cAMP protein Fic</fullName>
    </submittedName>
</protein>
<dbReference type="SUPFAM" id="SSF140931">
    <property type="entry name" value="Fic-like"/>
    <property type="match status" value="1"/>
</dbReference>
<dbReference type="InterPro" id="IPR048770">
    <property type="entry name" value="SoFic-like_C"/>
</dbReference>
<feature type="active site" evidence="2">
    <location>
        <position position="196"/>
    </location>
</feature>
<dbReference type="Proteomes" id="UP000005824">
    <property type="component" value="Unassembled WGS sequence"/>
</dbReference>
<dbReference type="GO" id="GO:0005524">
    <property type="term" value="F:ATP binding"/>
    <property type="evidence" value="ECO:0007669"/>
    <property type="project" value="UniProtKB-KW"/>
</dbReference>
<dbReference type="InterPro" id="IPR040198">
    <property type="entry name" value="Fido_containing"/>
</dbReference>
<evidence type="ECO:0000256" key="3">
    <source>
        <dbReference type="PIRSR" id="PIRSR640198-2"/>
    </source>
</evidence>
<dbReference type="RefSeq" id="WP_006982549.1">
    <property type="nucleotide sequence ID" value="NZ_ABVL01000022.1"/>
</dbReference>
<keyword evidence="6" id="KW-1185">Reference proteome</keyword>
<gene>
    <name evidence="5" type="ORF">CfE428DRAFT_5228</name>
</gene>
<dbReference type="eggNOG" id="COG3177">
    <property type="taxonomic scope" value="Bacteria"/>
</dbReference>
<keyword evidence="1" id="KW-0067">ATP-binding</keyword>
<dbReference type="Pfam" id="PF02661">
    <property type="entry name" value="Fic"/>
    <property type="match status" value="1"/>
</dbReference>
<dbReference type="InterPro" id="IPR026287">
    <property type="entry name" value="SoFic-like"/>
</dbReference>
<evidence type="ECO:0000313" key="5">
    <source>
        <dbReference type="EMBL" id="EDY17210.1"/>
    </source>
</evidence>
<dbReference type="PROSITE" id="PS51459">
    <property type="entry name" value="FIDO"/>
    <property type="match status" value="1"/>
</dbReference>
<dbReference type="PANTHER" id="PTHR13504">
    <property type="entry name" value="FIDO DOMAIN-CONTAINING PROTEIN DDB_G0283145"/>
    <property type="match status" value="1"/>
</dbReference>
<dbReference type="InParanoid" id="B4D8I8"/>
<evidence type="ECO:0000259" key="4">
    <source>
        <dbReference type="PROSITE" id="PS51459"/>
    </source>
</evidence>
<organism evidence="5 6">
    <name type="scientific">Chthoniobacter flavus Ellin428</name>
    <dbReference type="NCBI Taxonomy" id="497964"/>
    <lineage>
        <taxon>Bacteria</taxon>
        <taxon>Pseudomonadati</taxon>
        <taxon>Verrucomicrobiota</taxon>
        <taxon>Spartobacteria</taxon>
        <taxon>Chthoniobacterales</taxon>
        <taxon>Chthoniobacteraceae</taxon>
        <taxon>Chthoniobacter</taxon>
    </lineage>
</organism>
<comment type="caution">
    <text evidence="5">The sequence shown here is derived from an EMBL/GenBank/DDBJ whole genome shotgun (WGS) entry which is preliminary data.</text>
</comment>
<dbReference type="Pfam" id="PF21248">
    <property type="entry name" value="SoFic-like_C"/>
    <property type="match status" value="1"/>
</dbReference>
<proteinExistence type="predicted"/>
<evidence type="ECO:0000256" key="2">
    <source>
        <dbReference type="PIRSR" id="PIRSR640198-1"/>
    </source>
</evidence>
<feature type="domain" description="Fido" evidence="4">
    <location>
        <begin position="111"/>
        <end position="260"/>
    </location>
</feature>
<accession>B4D8I8</accession>
<feature type="binding site" evidence="1">
    <location>
        <begin position="201"/>
        <end position="207"/>
    </location>
    <ligand>
        <name>ATP</name>
        <dbReference type="ChEBI" id="CHEBI:30616"/>
    </ligand>
</feature>
<dbReference type="Gene3D" id="1.10.3290.10">
    <property type="entry name" value="Fido-like domain"/>
    <property type="match status" value="1"/>
</dbReference>
<dbReference type="PANTHER" id="PTHR13504:SF35">
    <property type="entry name" value="PROTEIN ADENYLYLTRANSFERASE SOFIC"/>
    <property type="match status" value="1"/>
</dbReference>
<feature type="binding site" evidence="1">
    <location>
        <position position="69"/>
    </location>
    <ligand>
        <name>ATP</name>
        <dbReference type="ChEBI" id="CHEBI:30616"/>
    </ligand>
</feature>
<feature type="binding site" evidence="1">
    <location>
        <position position="196"/>
    </location>
    <ligand>
        <name>ATP</name>
        <dbReference type="ChEBI" id="CHEBI:30616"/>
    </ligand>
</feature>
<feature type="binding site" evidence="3">
    <location>
        <begin position="200"/>
        <end position="207"/>
    </location>
    <ligand>
        <name>ATP</name>
        <dbReference type="ChEBI" id="CHEBI:30616"/>
    </ligand>
</feature>
<evidence type="ECO:0000256" key="1">
    <source>
        <dbReference type="PIRSR" id="PIRSR038925-1"/>
    </source>
</evidence>
<feature type="binding site" evidence="3">
    <location>
        <begin position="238"/>
        <end position="239"/>
    </location>
    <ligand>
        <name>ATP</name>
        <dbReference type="ChEBI" id="CHEBI:30616"/>
    </ligand>
</feature>
<feature type="binding site" evidence="1">
    <location>
        <position position="238"/>
    </location>
    <ligand>
        <name>ATP</name>
        <dbReference type="ChEBI" id="CHEBI:30616"/>
    </ligand>
</feature>
<keyword evidence="1" id="KW-0547">Nucleotide-binding</keyword>
<reference evidence="5 6" key="1">
    <citation type="journal article" date="2011" name="J. Bacteriol.">
        <title>Genome sequence of Chthoniobacter flavus Ellin428, an aerobic heterotrophic soil bacterium.</title>
        <authorList>
            <person name="Kant R."/>
            <person name="van Passel M.W."/>
            <person name="Palva A."/>
            <person name="Lucas S."/>
            <person name="Lapidus A."/>
            <person name="Glavina Del Rio T."/>
            <person name="Dalin E."/>
            <person name="Tice H."/>
            <person name="Bruce D."/>
            <person name="Goodwin L."/>
            <person name="Pitluck S."/>
            <person name="Larimer F.W."/>
            <person name="Land M.L."/>
            <person name="Hauser L."/>
            <person name="Sangwan P."/>
            <person name="de Vos W.M."/>
            <person name="Janssen P.H."/>
            <person name="Smidt H."/>
        </authorList>
    </citation>
    <scope>NUCLEOTIDE SEQUENCE [LARGE SCALE GENOMIC DNA]</scope>
    <source>
        <strain evidence="5 6">Ellin428</strain>
    </source>
</reference>
<dbReference type="AlphaFoldDB" id="B4D8I8"/>
<name>B4D8I8_9BACT</name>
<dbReference type="InterPro" id="IPR036597">
    <property type="entry name" value="Fido-like_dom_sf"/>
</dbReference>
<dbReference type="EMBL" id="ABVL01000022">
    <property type="protein sequence ID" value="EDY17210.1"/>
    <property type="molecule type" value="Genomic_DNA"/>
</dbReference>
<dbReference type="InterPro" id="IPR025758">
    <property type="entry name" value="Fic/DOC_N"/>
</dbReference>
<dbReference type="PIRSF" id="PIRSF038925">
    <property type="entry name" value="AMP-prot_trans"/>
    <property type="match status" value="1"/>
</dbReference>